<dbReference type="AlphaFoldDB" id="A0A848LNZ4"/>
<gene>
    <name evidence="1" type="ORF">HG543_31635</name>
</gene>
<evidence type="ECO:0000313" key="2">
    <source>
        <dbReference type="Proteomes" id="UP000518300"/>
    </source>
</evidence>
<sequence length="243" mass="27633">MLGRESVAWRGPGTPLVFAAGVPRMKRLSIEGPLVWMYERNHDVLARESRADFERRLGPPHGTDPEGDGLGPTDWWAWRADCGLTLVVLRRERAGDFHVFTGEHEVDHALAHLGWWSREVVWRVDEGRPLMKNGWAVYRQDDTGNRHDVTVMPARGHAECLARLLEARAHKQWYAIEARGTPPPPPMPKPREGWAVIRQDEHGNRAEVVVHPSEEIARKLARAYDAEPRHKQTYFVVPVPPGA</sequence>
<proteinExistence type="predicted"/>
<protein>
    <submittedName>
        <fullName evidence="1">Uncharacterized protein</fullName>
    </submittedName>
</protein>
<dbReference type="Proteomes" id="UP000518300">
    <property type="component" value="Unassembled WGS sequence"/>
</dbReference>
<evidence type="ECO:0000313" key="1">
    <source>
        <dbReference type="EMBL" id="NMO19390.1"/>
    </source>
</evidence>
<name>A0A848LNZ4_9BACT</name>
<comment type="caution">
    <text evidence="1">The sequence shown here is derived from an EMBL/GenBank/DDBJ whole genome shotgun (WGS) entry which is preliminary data.</text>
</comment>
<organism evidence="1 2">
    <name type="scientific">Pyxidicoccus fallax</name>
    <dbReference type="NCBI Taxonomy" id="394095"/>
    <lineage>
        <taxon>Bacteria</taxon>
        <taxon>Pseudomonadati</taxon>
        <taxon>Myxococcota</taxon>
        <taxon>Myxococcia</taxon>
        <taxon>Myxococcales</taxon>
        <taxon>Cystobacterineae</taxon>
        <taxon>Myxococcaceae</taxon>
        <taxon>Pyxidicoccus</taxon>
    </lineage>
</organism>
<reference evidence="1 2" key="1">
    <citation type="submission" date="2020-04" db="EMBL/GenBank/DDBJ databases">
        <title>Draft genome of Pyxidicoccus fallax type strain.</title>
        <authorList>
            <person name="Whitworth D.E."/>
        </authorList>
    </citation>
    <scope>NUCLEOTIDE SEQUENCE [LARGE SCALE GENOMIC DNA]</scope>
    <source>
        <strain evidence="1 2">DSM 14698</strain>
    </source>
</reference>
<dbReference type="EMBL" id="JABBJJ010000181">
    <property type="protein sequence ID" value="NMO19390.1"/>
    <property type="molecule type" value="Genomic_DNA"/>
</dbReference>
<accession>A0A848LNZ4</accession>
<keyword evidence="2" id="KW-1185">Reference proteome</keyword>